<feature type="compositionally biased region" description="Low complexity" evidence="1">
    <location>
        <begin position="46"/>
        <end position="57"/>
    </location>
</feature>
<feature type="compositionally biased region" description="Basic and acidic residues" evidence="1">
    <location>
        <begin position="272"/>
        <end position="282"/>
    </location>
</feature>
<dbReference type="PANTHER" id="PTHR21483:SF18">
    <property type="entry name" value="RNA POLYMERASE II-ASSOCIATED PROTEIN 1"/>
    <property type="match status" value="1"/>
</dbReference>
<dbReference type="OrthoDB" id="47625at2759"/>
<feature type="region of interest" description="Disordered" evidence="1">
    <location>
        <begin position="266"/>
        <end position="326"/>
    </location>
</feature>
<feature type="compositionally biased region" description="Polar residues" evidence="1">
    <location>
        <begin position="291"/>
        <end position="308"/>
    </location>
</feature>
<accession>A0A1E7FF54</accession>
<evidence type="ECO:0000313" key="3">
    <source>
        <dbReference type="EMBL" id="OEU16756.1"/>
    </source>
</evidence>
<feature type="compositionally biased region" description="Basic residues" evidence="1">
    <location>
        <begin position="134"/>
        <end position="148"/>
    </location>
</feature>
<organism evidence="3 4">
    <name type="scientific">Fragilariopsis cylindrus CCMP1102</name>
    <dbReference type="NCBI Taxonomy" id="635003"/>
    <lineage>
        <taxon>Eukaryota</taxon>
        <taxon>Sar</taxon>
        <taxon>Stramenopiles</taxon>
        <taxon>Ochrophyta</taxon>
        <taxon>Bacillariophyta</taxon>
        <taxon>Bacillariophyceae</taxon>
        <taxon>Bacillariophycidae</taxon>
        <taxon>Bacillariales</taxon>
        <taxon>Bacillariaceae</taxon>
        <taxon>Fragilariopsis</taxon>
    </lineage>
</organism>
<feature type="compositionally biased region" description="Polar residues" evidence="1">
    <location>
        <begin position="202"/>
        <end position="216"/>
    </location>
</feature>
<feature type="region of interest" description="Disordered" evidence="1">
    <location>
        <begin position="408"/>
        <end position="439"/>
    </location>
</feature>
<proteinExistence type="predicted"/>
<dbReference type="PANTHER" id="PTHR21483">
    <property type="entry name" value="RNA POLYMERASE II-ASSOCIATED PROTEIN 1"/>
    <property type="match status" value="1"/>
</dbReference>
<feature type="region of interest" description="Disordered" evidence="1">
    <location>
        <begin position="16"/>
        <end position="220"/>
    </location>
</feature>
<feature type="compositionally biased region" description="Basic and acidic residues" evidence="1">
    <location>
        <begin position="35"/>
        <end position="45"/>
    </location>
</feature>
<dbReference type="InParanoid" id="A0A1E7FF54"/>
<dbReference type="Proteomes" id="UP000095751">
    <property type="component" value="Unassembled WGS sequence"/>
</dbReference>
<dbReference type="Pfam" id="PF08621">
    <property type="entry name" value="RPAP1_N"/>
    <property type="match status" value="1"/>
</dbReference>
<dbReference type="GO" id="GO:0006366">
    <property type="term" value="P:transcription by RNA polymerase II"/>
    <property type="evidence" value="ECO:0007669"/>
    <property type="project" value="InterPro"/>
</dbReference>
<evidence type="ECO:0000259" key="2">
    <source>
        <dbReference type="Pfam" id="PF08621"/>
    </source>
</evidence>
<keyword evidence="4" id="KW-1185">Reference proteome</keyword>
<evidence type="ECO:0000256" key="1">
    <source>
        <dbReference type="SAM" id="MobiDB-lite"/>
    </source>
</evidence>
<dbReference type="EMBL" id="KV784358">
    <property type="protein sequence ID" value="OEU16756.1"/>
    <property type="molecule type" value="Genomic_DNA"/>
</dbReference>
<sequence>MANTECMSDEFIESLATAGSSSAVVSTSSSSSSSQDRRRQQEQRQRQQLRSRQMQNRLQKKMELPIGDTPAAKVVRASPNNQYKNSRAPAENIQESDGGVVDPSPSSPSPTQADSAGARPLVGNIIEHNDNHRGNKKKVNGKGSRFSRNRQETNNTTKTHSTGFPSVHDKPFGTFVKGNKNDGNRPINKTVTKTKTIDKHSNGTNNVIDMNSSGRSDGNAHHLLQEASHNEAQSMLSGMSLEEIKDNQQEIQQALSPELMAFLKDRRKSKVQQKETASERESSSLPSSSSTNNTIRTEINTATSTPDVNKNKKGQEENSERDDKERMAKLVASIKTHEDLDATFRAEMKSDVFGIDFDEKDDDDDKNGKEQFLVACGLLRSTSPRQTLWAARTVSFKLNELITAPTFKLQQQQQQQQDNDNVKDDRTDPPATSKAETSTITKADLPSTLPVSLRCLLDKLLTSSCNYLLHTYALQSLYYLTIIYAHPDHDIIHYDSSSPLSLRSDATTFSASEKSTCSDVSIFQENFMDDAVPTPPLDTAYPPMSVTPLAVPEEISRNNTNDKNGAPAYMTSSSTASALTEGEAFKKDPMWTLLSKMKILPRLSFLLEHQQHMISIPAEALVAICGIVSMVGQRSPGAASAIVQHKTLTSQLLKRMIEQIQQGRSESGENSNNNNGRIIHATMRLFCILSRQSRVAAEGLPLEEILAPILATGPASSYEEYRTQQQALVLWRTMLRYGLALEALPFMLTVSARHLALPFSNEFSLSSEFLSAFTLVLECVKVVWSKNHGASTSPAAVATTTETLSTVHEHPTGMINPASIKIIETATNLMVSTLILSKKASPFDSDADLILNYRFNASRLLYLSTWFQLFDPAVNTYDDVAVEDYISLNDQESLLITMQSWAKQEGVIERAWKSVAIWCDPSLNLDELSRDITPIKVEAAGLKSALKSQADHITSAKSKHNNTAREGWIIQSHFAVAKFCFHSMSMGLIESSSDLTLVRSMVFSLLGRLQKGNESIAAVLYSSDALFQTCGNPVQEHIMSTESSSPISTMFLGEVCGSERARKQLDHSFKLQHGFGLTSAGFGPFALDSLLGNAEQPNTGPTGPNSTEDSTFPLGKFWIWQCLSGSIRMRDDVVAVGAEEATNVIAAVLGLILEQDETEEVMGIAGYMSRLPMGSKIYYLMNICLQPEQVFRDEKIFNCGEVILDRYLKHFGDVEIDITEFCQECLDHSGRDSKISKVKNDEEEDALQEKDKKLLDDFANAMEGDYNDSQISHEEYRALEAFVEDLTTAYREYGAQYDFFTKCIRIFLLPVFPSSIRCRALKELENMLHLLTVSKEYEDEDEMAVLLSKSFVGGIPNIDNSIRDGAEILDAASRILARDSISPRPLEGYMRHYCIGLLVRSFSSSLSTEQGIEISKLRMKRLNKKNVYTICKATSHLMQTDGSKSALVAAVIESSSCTNNNDEIREKDSVEKCINDCINRHINFSRDSDIR</sequence>
<evidence type="ECO:0000313" key="4">
    <source>
        <dbReference type="Proteomes" id="UP000095751"/>
    </source>
</evidence>
<dbReference type="InterPro" id="IPR013930">
    <property type="entry name" value="RPAP1_N"/>
</dbReference>
<protein>
    <recommendedName>
        <fullName evidence="2">RPAP1 N-terminal domain-containing protein</fullName>
    </recommendedName>
</protein>
<dbReference type="KEGG" id="fcy:FRACYDRAFT_239348"/>
<dbReference type="InterPro" id="IPR039913">
    <property type="entry name" value="RPAP1/Rba50"/>
</dbReference>
<reference evidence="3 4" key="1">
    <citation type="submission" date="2016-09" db="EMBL/GenBank/DDBJ databases">
        <title>Extensive genetic diversity and differential bi-allelic expression allows diatom success in the polar Southern Ocean.</title>
        <authorList>
            <consortium name="DOE Joint Genome Institute"/>
            <person name="Mock T."/>
            <person name="Otillar R.P."/>
            <person name="Strauss J."/>
            <person name="Dupont C."/>
            <person name="Frickenhaus S."/>
            <person name="Maumus F."/>
            <person name="Mcmullan M."/>
            <person name="Sanges R."/>
            <person name="Schmutz J."/>
            <person name="Toseland A."/>
            <person name="Valas R."/>
            <person name="Veluchamy A."/>
            <person name="Ward B.J."/>
            <person name="Allen A."/>
            <person name="Barry K."/>
            <person name="Falciatore A."/>
            <person name="Ferrante M."/>
            <person name="Fortunato A.E."/>
            <person name="Gloeckner G."/>
            <person name="Gruber A."/>
            <person name="Hipkin R."/>
            <person name="Janech M."/>
            <person name="Kroth P."/>
            <person name="Leese F."/>
            <person name="Lindquist E."/>
            <person name="Lyon B.R."/>
            <person name="Martin J."/>
            <person name="Mayer C."/>
            <person name="Parker M."/>
            <person name="Quesneville H."/>
            <person name="Raymond J."/>
            <person name="Uhlig C."/>
            <person name="Valentin K.U."/>
            <person name="Worden A.Z."/>
            <person name="Armbrust E.V."/>
            <person name="Bowler C."/>
            <person name="Green B."/>
            <person name="Moulton V."/>
            <person name="Van Oosterhout C."/>
            <person name="Grigoriev I."/>
        </authorList>
    </citation>
    <scope>NUCLEOTIDE SEQUENCE [LARGE SCALE GENOMIC DNA]</scope>
    <source>
        <strain evidence="3 4">CCMP1102</strain>
    </source>
</reference>
<name>A0A1E7FF54_9STRA</name>
<feature type="compositionally biased region" description="Low complexity" evidence="1">
    <location>
        <begin position="20"/>
        <end position="34"/>
    </location>
</feature>
<gene>
    <name evidence="3" type="ORF">FRACYDRAFT_239348</name>
</gene>
<feature type="domain" description="RPAP1 N-terminal" evidence="2">
    <location>
        <begin position="229"/>
        <end position="270"/>
    </location>
</feature>
<feature type="compositionally biased region" description="Basic and acidic residues" evidence="1">
    <location>
        <begin position="309"/>
        <end position="326"/>
    </location>
</feature>
<feature type="compositionally biased region" description="Polar residues" evidence="1">
    <location>
        <begin position="152"/>
        <end position="164"/>
    </location>
</feature>